<name>A0A3P9PGN0_POERE</name>
<protein>
    <recommendedName>
        <fullName evidence="5">Fish-egg lectin</fullName>
    </recommendedName>
</protein>
<dbReference type="SMART" id="SM00706">
    <property type="entry name" value="TECPR"/>
    <property type="match status" value="4"/>
</dbReference>
<proteinExistence type="inferred from homology"/>
<organism evidence="3 4">
    <name type="scientific">Poecilia reticulata</name>
    <name type="common">Guppy</name>
    <name type="synonym">Acanthophacelus reticulatus</name>
    <dbReference type="NCBI Taxonomy" id="8081"/>
    <lineage>
        <taxon>Eukaryota</taxon>
        <taxon>Metazoa</taxon>
        <taxon>Chordata</taxon>
        <taxon>Craniata</taxon>
        <taxon>Vertebrata</taxon>
        <taxon>Euteleostomi</taxon>
        <taxon>Actinopterygii</taxon>
        <taxon>Neopterygii</taxon>
        <taxon>Teleostei</taxon>
        <taxon>Neoteleostei</taxon>
        <taxon>Acanthomorphata</taxon>
        <taxon>Ovalentaria</taxon>
        <taxon>Atherinomorphae</taxon>
        <taxon>Cyprinodontiformes</taxon>
        <taxon>Poeciliidae</taxon>
        <taxon>Poeciliinae</taxon>
        <taxon>Poecilia</taxon>
    </lineage>
</organism>
<dbReference type="GeneTree" id="ENSGT00510000047886"/>
<keyword evidence="4" id="KW-1185">Reference proteome</keyword>
<reference evidence="3" key="2">
    <citation type="submission" date="2025-08" db="UniProtKB">
        <authorList>
            <consortium name="Ensembl"/>
        </authorList>
    </citation>
    <scope>IDENTIFICATION</scope>
    <source>
        <strain evidence="3">Guanapo</strain>
    </source>
</reference>
<evidence type="ECO:0000256" key="1">
    <source>
        <dbReference type="ARBA" id="ARBA00022734"/>
    </source>
</evidence>
<dbReference type="PANTHER" id="PTHR23250">
    <property type="entry name" value="DYSFERLIN-RELATED"/>
    <property type="match status" value="1"/>
</dbReference>
<dbReference type="GO" id="GO:0030246">
    <property type="term" value="F:carbohydrate binding"/>
    <property type="evidence" value="ECO:0007669"/>
    <property type="project" value="UniProtKB-KW"/>
</dbReference>
<dbReference type="AlphaFoldDB" id="A0A3P9PGN0"/>
<reference evidence="4" key="1">
    <citation type="submission" date="2013-11" db="EMBL/GenBank/DDBJ databases">
        <title>The genomic landscape of the Guanapo guppy.</title>
        <authorList>
            <person name="Kuenstner A."/>
            <person name="Dreyer C."/>
        </authorList>
    </citation>
    <scope>NUCLEOTIDE SEQUENCE</scope>
    <source>
        <strain evidence="4">Guanapo</strain>
    </source>
</reference>
<evidence type="ECO:0000313" key="4">
    <source>
        <dbReference type="Proteomes" id="UP000242638"/>
    </source>
</evidence>
<sequence length="226" mass="24396">LDCAIIKLLLSQIDADRGMVVMTDKNSSAFFLSGSCWSKLGSVPLKHVSVGPAGIWGVDQQNKVYKFVASLELKQVDAGGQGQVVGVAKGDTIHCLTANKASSIKEIINWTSGIAGFLIYISCAPTGCWGVNAQQSIFFTVNSCLRPGNWIQVDGEAVNVEVGSDGNVFVVNRLGLLYERTGISDQVPQGTGWKKIEMSVKIKHASYDLGYMWLVTEEGFIVKCTK</sequence>
<reference evidence="3" key="3">
    <citation type="submission" date="2025-09" db="UniProtKB">
        <authorList>
            <consortium name="Ensembl"/>
        </authorList>
    </citation>
    <scope>IDENTIFICATION</scope>
    <source>
        <strain evidence="3">Guanapo</strain>
    </source>
</reference>
<comment type="similarity">
    <text evidence="2">Belongs to the tectonin family.</text>
</comment>
<dbReference type="PANTHER" id="PTHR23250:SF3">
    <property type="entry name" value="FISH-EGG LECTIN-LIKE ISOFORM X1-RELATED"/>
    <property type="match status" value="1"/>
</dbReference>
<dbReference type="Pfam" id="PF19193">
    <property type="entry name" value="Tectonin"/>
    <property type="match status" value="1"/>
</dbReference>
<dbReference type="InterPro" id="IPR051513">
    <property type="entry name" value="Tectonin_beta-prop"/>
</dbReference>
<accession>A0A3P9PGN0</accession>
<dbReference type="Ensembl" id="ENSPRET00000021173.1">
    <property type="protein sequence ID" value="ENSPREP00000020949.1"/>
    <property type="gene ID" value="ENSPREG00000014030.1"/>
</dbReference>
<dbReference type="Proteomes" id="UP000242638">
    <property type="component" value="Unassembled WGS sequence"/>
</dbReference>
<keyword evidence="1" id="KW-0430">Lectin</keyword>
<evidence type="ECO:0000256" key="2">
    <source>
        <dbReference type="ARBA" id="ARBA00038331"/>
    </source>
</evidence>
<dbReference type="InterPro" id="IPR006624">
    <property type="entry name" value="Beta-propeller_rpt_TECPR"/>
</dbReference>
<evidence type="ECO:0008006" key="5">
    <source>
        <dbReference type="Google" id="ProtNLM"/>
    </source>
</evidence>
<evidence type="ECO:0000313" key="3">
    <source>
        <dbReference type="Ensembl" id="ENSPREP00000020949.1"/>
    </source>
</evidence>